<accession>A0A1L6J9F5</accession>
<reference evidence="1" key="1">
    <citation type="submission" date="2016-12" db="EMBL/GenBank/DDBJ databases">
        <title>Whole genome sequencing of Sphingomonas koreensis.</title>
        <authorList>
            <person name="Conlan S."/>
            <person name="Thomas P.J."/>
            <person name="Mullikin J."/>
            <person name="Palmore T.N."/>
            <person name="Frank K.M."/>
            <person name="Segre J.A."/>
        </authorList>
    </citation>
    <scope>NUCLEOTIDE SEQUENCE</scope>
    <source>
        <strain evidence="1">ABOJV</strain>
    </source>
</reference>
<protein>
    <submittedName>
        <fullName evidence="2">DUF1826 domain-containing protein</fullName>
    </submittedName>
</protein>
<evidence type="ECO:0000313" key="2">
    <source>
        <dbReference type="EMBL" id="RSV01149.1"/>
    </source>
</evidence>
<dbReference type="Pfam" id="PF08856">
    <property type="entry name" value="DUF1826"/>
    <property type="match status" value="1"/>
</dbReference>
<proteinExistence type="predicted"/>
<dbReference type="GeneID" id="44132686"/>
<evidence type="ECO:0000313" key="4">
    <source>
        <dbReference type="Proteomes" id="UP000286681"/>
    </source>
</evidence>
<sequence length="199" mass="21943">MATQLHEALIDPVVSGDDAEALLAIREREVALALWARETQAPLTEAIEAIDLNGVDDLELTIELPLSPTTLAMNLVVSGYDENAAHLLSEDIVAHATRFARIAQATRLTVRLEIVESDACRRFHADYVSYRLLTTYRGPGTEWIRAGQPDSVERMRAGDVAIFKGRLRVEEPTILHRSPPIEGSGEQRLLLVIDPPASD</sequence>
<organism evidence="1 3">
    <name type="scientific">Sphingomonas koreensis</name>
    <dbReference type="NCBI Taxonomy" id="93064"/>
    <lineage>
        <taxon>Bacteria</taxon>
        <taxon>Pseudomonadati</taxon>
        <taxon>Pseudomonadota</taxon>
        <taxon>Alphaproteobacteria</taxon>
        <taxon>Sphingomonadales</taxon>
        <taxon>Sphingomonadaceae</taxon>
        <taxon>Sphingomonas</taxon>
    </lineage>
</organism>
<keyword evidence="3" id="KW-1185">Reference proteome</keyword>
<gene>
    <name evidence="1" type="ORF">BRX40_08955</name>
    <name evidence="2" type="ORF">CA257_15135</name>
</gene>
<evidence type="ECO:0000313" key="3">
    <source>
        <dbReference type="Proteomes" id="UP000185161"/>
    </source>
</evidence>
<name>A0A1L6J9F5_9SPHN</name>
<dbReference type="EMBL" id="QQWO01000013">
    <property type="protein sequence ID" value="RSV01149.1"/>
    <property type="molecule type" value="Genomic_DNA"/>
</dbReference>
<dbReference type="Proteomes" id="UP000286681">
    <property type="component" value="Unassembled WGS sequence"/>
</dbReference>
<dbReference type="EMBL" id="CP018820">
    <property type="protein sequence ID" value="APR52545.1"/>
    <property type="molecule type" value="Genomic_DNA"/>
</dbReference>
<evidence type="ECO:0000313" key="1">
    <source>
        <dbReference type="EMBL" id="APR52545.1"/>
    </source>
</evidence>
<dbReference type="OrthoDB" id="5342505at2"/>
<dbReference type="Proteomes" id="UP000185161">
    <property type="component" value="Chromosome"/>
</dbReference>
<dbReference type="InterPro" id="IPR014955">
    <property type="entry name" value="DUF1826"/>
</dbReference>
<reference evidence="3" key="2">
    <citation type="submission" date="2016-12" db="EMBL/GenBank/DDBJ databases">
        <title>Whole genome sequencing of Sphingomonas sp. ABOJV.</title>
        <authorList>
            <person name="Conlan S."/>
            <person name="Thomas P.J."/>
            <person name="Mullikin J."/>
            <person name="Palmore T.N."/>
            <person name="Frank K.M."/>
            <person name="Segre J.A."/>
        </authorList>
    </citation>
    <scope>NUCLEOTIDE SEQUENCE [LARGE SCALE GENOMIC DNA]</scope>
    <source>
        <strain evidence="3">ABOJV</strain>
    </source>
</reference>
<dbReference type="STRING" id="93064.BRX40_08955"/>
<reference evidence="2 4" key="3">
    <citation type="submission" date="2018-07" db="EMBL/GenBank/DDBJ databases">
        <title>Genomic and Epidemiologic Investigation of an Indolent Hospital Outbreak.</title>
        <authorList>
            <person name="Johnson R.C."/>
            <person name="Deming C."/>
            <person name="Conlan S."/>
            <person name="Zellmer C.J."/>
            <person name="Michelin A.V."/>
            <person name="Lee-Lin S."/>
            <person name="Thomas P.J."/>
            <person name="Park M."/>
            <person name="Weingarten R.A."/>
            <person name="Less J."/>
            <person name="Dekker J.P."/>
            <person name="Frank K.M."/>
            <person name="Musser K.A."/>
            <person name="Mcquiston J.R."/>
            <person name="Henderson D.K."/>
            <person name="Lau A.F."/>
            <person name="Palmore T.N."/>
            <person name="Segre J.A."/>
        </authorList>
    </citation>
    <scope>NUCLEOTIDE SEQUENCE [LARGE SCALE GENOMIC DNA]</scope>
    <source>
        <strain evidence="2 4">SK-NIH.Env10_0317</strain>
    </source>
</reference>
<dbReference type="AlphaFoldDB" id="A0A1L6J9F5"/>
<dbReference type="RefSeq" id="WP_075151366.1">
    <property type="nucleotide sequence ID" value="NZ_CP018820.1"/>
</dbReference>
<dbReference type="KEGG" id="skr:BRX40_08955"/>